<name>A0ABD3AMC8_9GENT</name>
<evidence type="ECO:0000313" key="4">
    <source>
        <dbReference type="Proteomes" id="UP001630127"/>
    </source>
</evidence>
<dbReference type="AlphaFoldDB" id="A0ABD3AMC8"/>
<keyword evidence="1" id="KW-0812">Transmembrane</keyword>
<dbReference type="EMBL" id="JBJUIK010000003">
    <property type="protein sequence ID" value="KAL3532316.1"/>
    <property type="molecule type" value="Genomic_DNA"/>
</dbReference>
<proteinExistence type="predicted"/>
<protein>
    <recommendedName>
        <fullName evidence="2">Maintenance of Photosystem II under High light 2 C-terminal domain-containing protein</fullName>
    </recommendedName>
</protein>
<dbReference type="Proteomes" id="UP001630127">
    <property type="component" value="Unassembled WGS sequence"/>
</dbReference>
<dbReference type="InterPro" id="IPR049072">
    <property type="entry name" value="MPH2_C"/>
</dbReference>
<organism evidence="3 4">
    <name type="scientific">Cinchona calisaya</name>
    <dbReference type="NCBI Taxonomy" id="153742"/>
    <lineage>
        <taxon>Eukaryota</taxon>
        <taxon>Viridiplantae</taxon>
        <taxon>Streptophyta</taxon>
        <taxon>Embryophyta</taxon>
        <taxon>Tracheophyta</taxon>
        <taxon>Spermatophyta</taxon>
        <taxon>Magnoliopsida</taxon>
        <taxon>eudicotyledons</taxon>
        <taxon>Gunneridae</taxon>
        <taxon>Pentapetalae</taxon>
        <taxon>asterids</taxon>
        <taxon>lamiids</taxon>
        <taxon>Gentianales</taxon>
        <taxon>Rubiaceae</taxon>
        <taxon>Cinchonoideae</taxon>
        <taxon>Cinchoneae</taxon>
        <taxon>Cinchona</taxon>
    </lineage>
</organism>
<dbReference type="InterPro" id="IPR038862">
    <property type="entry name" value="MPH2"/>
</dbReference>
<comment type="caution">
    <text evidence="3">The sequence shown here is derived from an EMBL/GenBank/DDBJ whole genome shotgun (WGS) entry which is preliminary data.</text>
</comment>
<feature type="transmembrane region" description="Helical" evidence="1">
    <location>
        <begin position="6"/>
        <end position="24"/>
    </location>
</feature>
<dbReference type="PANTHER" id="PTHR35742:SF1">
    <property type="entry name" value="THYLAKOID LUMENAL 16.5 KDA PROTEIN, CHLOROPLASTIC"/>
    <property type="match status" value="1"/>
</dbReference>
<accession>A0ABD3AMC8</accession>
<feature type="domain" description="Maintenance of Photosystem II under High light 2 C-terminal" evidence="2">
    <location>
        <begin position="68"/>
        <end position="174"/>
    </location>
</feature>
<keyword evidence="1" id="KW-1133">Transmembrane helix</keyword>
<keyword evidence="1" id="KW-0472">Membrane</keyword>
<keyword evidence="4" id="KW-1185">Reference proteome</keyword>
<gene>
    <name evidence="3" type="ORF">ACH5RR_005837</name>
</gene>
<evidence type="ECO:0000259" key="2">
    <source>
        <dbReference type="Pfam" id="PF20675"/>
    </source>
</evidence>
<reference evidence="3 4" key="1">
    <citation type="submission" date="2024-11" db="EMBL/GenBank/DDBJ databases">
        <title>A near-complete genome assembly of Cinchona calisaya.</title>
        <authorList>
            <person name="Lian D.C."/>
            <person name="Zhao X.W."/>
            <person name="Wei L."/>
        </authorList>
    </citation>
    <scope>NUCLEOTIDE SEQUENCE [LARGE SCALE GENOMIC DNA]</scope>
    <source>
        <tissue evidence="3">Nenye</tissue>
    </source>
</reference>
<evidence type="ECO:0000256" key="1">
    <source>
        <dbReference type="SAM" id="Phobius"/>
    </source>
</evidence>
<dbReference type="PANTHER" id="PTHR35742">
    <property type="entry name" value="THYLAKOID LUMENAL 16.5 KDA PROTEIN, CHLOROPLASTIC"/>
    <property type="match status" value="1"/>
</dbReference>
<evidence type="ECO:0000313" key="3">
    <source>
        <dbReference type="EMBL" id="KAL3532316.1"/>
    </source>
</evidence>
<dbReference type="Pfam" id="PF20675">
    <property type="entry name" value="MPH2"/>
    <property type="match status" value="1"/>
</dbReference>
<sequence>MARILLTNANNFLTLFPIFFIFFLNSSKIPSSSKEKCEDTTHFMQVKKDRKKRLERQGVFNSASQETAYLQDLVHKLSRVGQAVEKNDLSTASSVLGQSSDTDWVQKVKSAFNKLSSSPEENTEVETFSSSLDSLISSVSKNDIEASKTAFVASAVAFEKWTTLTGLVGKLKGL</sequence>